<evidence type="ECO:0000313" key="8">
    <source>
        <dbReference type="Proteomes" id="UP001446871"/>
    </source>
</evidence>
<dbReference type="Proteomes" id="UP001446871">
    <property type="component" value="Unassembled WGS sequence"/>
</dbReference>
<dbReference type="Gene3D" id="3.10.350.10">
    <property type="entry name" value="LysM domain"/>
    <property type="match status" value="5"/>
</dbReference>
<dbReference type="CDD" id="cd00118">
    <property type="entry name" value="LysM"/>
    <property type="match status" value="3"/>
</dbReference>
<evidence type="ECO:0000256" key="1">
    <source>
        <dbReference type="ARBA" id="ARBA00022669"/>
    </source>
</evidence>
<feature type="domain" description="LysM" evidence="6">
    <location>
        <begin position="10"/>
        <end position="59"/>
    </location>
</feature>
<sequence length="538" mass="57947">MPNTATNCNKSWTVEKDSGDTCCSITQKFGITLDQFYTWNPDVTDNCGTNFWVGESYRVGIDPNKPTTTPSRASSSVASTTSMKNSSRSTSESSPVTTSVPPNTEPYTTNWPITNWTITPTTIESSFPPQRTQPGQPPRCNNWYLVEPTDTCKMILSTNSWLTLEKLRVPRPLHAWNHTLHEDYSGPYTGWWLYIGTTTDGPANVPTFAGNYTFTTLPEVNSTLVAEPTQTGIISGCLSYYQAQEGETCRSIVDGHYLTEEDFLVMNPALDGKRDGLWKGYYYCDVGPSGITVMPPTATSRPAAVPSGQDSHCQHWYQRDGESCADIVTMFGAFSLSDFLSWNPSLGGQSCGGIVDGTWHCVGVPGTPTTRTEPLPGATQPPTPTADTCSSIISVNGLGKATFYKWNPTVGSGSCDNLAPDFYVCVAVGESTSQPPSTTRSATTRTSASSTTTADPAITTPTPTQAGMVSGCKRFYMAQSGDGCWVIASSAEIKLNDFYDWNAALGTDCSGLWLNTWYCIGLAGPVTSISSGPPVPTL</sequence>
<keyword evidence="8" id="KW-1185">Reference proteome</keyword>
<evidence type="ECO:0000259" key="6">
    <source>
        <dbReference type="PROSITE" id="PS51782"/>
    </source>
</evidence>
<feature type="compositionally biased region" description="Low complexity" evidence="5">
    <location>
        <begin position="67"/>
        <end position="111"/>
    </location>
</feature>
<dbReference type="InterPro" id="IPR036779">
    <property type="entry name" value="LysM_dom_sf"/>
</dbReference>
<feature type="region of interest" description="Disordered" evidence="5">
    <location>
        <begin position="60"/>
        <end position="111"/>
    </location>
</feature>
<dbReference type="PANTHER" id="PTHR34997">
    <property type="entry name" value="AM15"/>
    <property type="match status" value="1"/>
</dbReference>
<evidence type="ECO:0000313" key="7">
    <source>
        <dbReference type="EMBL" id="KAK8083315.1"/>
    </source>
</evidence>
<proteinExistence type="inferred from homology"/>
<accession>A0ABR1WLG2</accession>
<evidence type="ECO:0000256" key="2">
    <source>
        <dbReference type="ARBA" id="ARBA00022729"/>
    </source>
</evidence>
<dbReference type="InterPro" id="IPR018392">
    <property type="entry name" value="LysM"/>
</dbReference>
<feature type="domain" description="LysM" evidence="6">
    <location>
        <begin position="474"/>
        <end position="520"/>
    </location>
</feature>
<comment type="similarity">
    <text evidence="4">Belongs to the secreted LysM effector family.</text>
</comment>
<feature type="region of interest" description="Disordered" evidence="5">
    <location>
        <begin position="368"/>
        <end position="387"/>
    </location>
</feature>
<comment type="caution">
    <text evidence="7">The sequence shown here is derived from an EMBL/GenBank/DDBJ whole genome shotgun (WGS) entry which is preliminary data.</text>
</comment>
<dbReference type="PANTHER" id="PTHR34997:SF2">
    <property type="entry name" value="LYSM DOMAIN-CONTAINING PROTEIN-RELATED"/>
    <property type="match status" value="1"/>
</dbReference>
<keyword evidence="3" id="KW-0843">Virulence</keyword>
<name>A0ABR1WLG2_9PEZI</name>
<evidence type="ECO:0000256" key="3">
    <source>
        <dbReference type="ARBA" id="ARBA00023026"/>
    </source>
</evidence>
<dbReference type="InterPro" id="IPR052210">
    <property type="entry name" value="LysM1-like"/>
</dbReference>
<dbReference type="EMBL" id="JAQQWM010000001">
    <property type="protein sequence ID" value="KAK8083315.1"/>
    <property type="molecule type" value="Genomic_DNA"/>
</dbReference>
<keyword evidence="1" id="KW-0147">Chitin-binding</keyword>
<dbReference type="PROSITE" id="PS51782">
    <property type="entry name" value="LYSM"/>
    <property type="match status" value="2"/>
</dbReference>
<keyword evidence="2" id="KW-0732">Signal</keyword>
<dbReference type="Pfam" id="PF01476">
    <property type="entry name" value="LysM"/>
    <property type="match status" value="1"/>
</dbReference>
<reference evidence="7 8" key="1">
    <citation type="submission" date="2023-01" db="EMBL/GenBank/DDBJ databases">
        <title>Analysis of 21 Apiospora genomes using comparative genomics revels a genus with tremendous synthesis potential of carbohydrate active enzymes and secondary metabolites.</title>
        <authorList>
            <person name="Sorensen T."/>
        </authorList>
    </citation>
    <scope>NUCLEOTIDE SEQUENCE [LARGE SCALE GENOMIC DNA]</scope>
    <source>
        <strain evidence="7 8">CBS 83171</strain>
    </source>
</reference>
<evidence type="ECO:0000256" key="4">
    <source>
        <dbReference type="ARBA" id="ARBA00044955"/>
    </source>
</evidence>
<protein>
    <submittedName>
        <fullName evidence="7">Carbohydrate-binding module family 50 protein</fullName>
    </submittedName>
</protein>
<organism evidence="7 8">
    <name type="scientific">Apiospora saccharicola</name>
    <dbReference type="NCBI Taxonomy" id="335842"/>
    <lineage>
        <taxon>Eukaryota</taxon>
        <taxon>Fungi</taxon>
        <taxon>Dikarya</taxon>
        <taxon>Ascomycota</taxon>
        <taxon>Pezizomycotina</taxon>
        <taxon>Sordariomycetes</taxon>
        <taxon>Xylariomycetidae</taxon>
        <taxon>Amphisphaeriales</taxon>
        <taxon>Apiosporaceae</taxon>
        <taxon>Apiospora</taxon>
    </lineage>
</organism>
<dbReference type="SUPFAM" id="SSF54106">
    <property type="entry name" value="LysM domain"/>
    <property type="match status" value="2"/>
</dbReference>
<feature type="region of interest" description="Disordered" evidence="5">
    <location>
        <begin position="431"/>
        <end position="462"/>
    </location>
</feature>
<gene>
    <name evidence="7" type="ORF">PG996_002096</name>
</gene>
<evidence type="ECO:0000256" key="5">
    <source>
        <dbReference type="SAM" id="MobiDB-lite"/>
    </source>
</evidence>